<evidence type="ECO:0000313" key="4">
    <source>
        <dbReference type="EMBL" id="GLR19277.1"/>
    </source>
</evidence>
<proteinExistence type="predicted"/>
<keyword evidence="2" id="KW-0472">Membrane</keyword>
<dbReference type="Proteomes" id="UP001156666">
    <property type="component" value="Unassembled WGS sequence"/>
</dbReference>
<feature type="transmembrane region" description="Helical" evidence="2">
    <location>
        <begin position="45"/>
        <end position="65"/>
    </location>
</feature>
<evidence type="ECO:0000256" key="2">
    <source>
        <dbReference type="SAM" id="Phobius"/>
    </source>
</evidence>
<gene>
    <name evidence="4" type="ORF">GCM10007940_38930</name>
</gene>
<keyword evidence="2" id="KW-1133">Transmembrane helix</keyword>
<reference evidence="4" key="2">
    <citation type="submission" date="2023-01" db="EMBL/GenBank/DDBJ databases">
        <title>Draft genome sequence of Portibacter lacus strain NBRC 108769.</title>
        <authorList>
            <person name="Sun Q."/>
            <person name="Mori K."/>
        </authorList>
    </citation>
    <scope>NUCLEOTIDE SEQUENCE</scope>
    <source>
        <strain evidence="4">NBRC 108769</strain>
    </source>
</reference>
<evidence type="ECO:0000313" key="5">
    <source>
        <dbReference type="Proteomes" id="UP001156666"/>
    </source>
</evidence>
<protein>
    <recommendedName>
        <fullName evidence="3">Outer membrane protein beta-barrel domain-containing protein</fullName>
    </recommendedName>
</protein>
<feature type="coiled-coil region" evidence="1">
    <location>
        <begin position="85"/>
        <end position="112"/>
    </location>
</feature>
<dbReference type="Pfam" id="PF13568">
    <property type="entry name" value="OMP_b-brl_2"/>
    <property type="match status" value="1"/>
</dbReference>
<organism evidence="4 5">
    <name type="scientific">Portibacter lacus</name>
    <dbReference type="NCBI Taxonomy" id="1099794"/>
    <lineage>
        <taxon>Bacteria</taxon>
        <taxon>Pseudomonadati</taxon>
        <taxon>Bacteroidota</taxon>
        <taxon>Saprospiria</taxon>
        <taxon>Saprospirales</taxon>
        <taxon>Haliscomenobacteraceae</taxon>
        <taxon>Portibacter</taxon>
    </lineage>
</organism>
<dbReference type="InterPro" id="IPR025665">
    <property type="entry name" value="Beta-barrel_OMP_2"/>
</dbReference>
<evidence type="ECO:0000256" key="1">
    <source>
        <dbReference type="SAM" id="Coils"/>
    </source>
</evidence>
<name>A0AA37SS66_9BACT</name>
<keyword evidence="1" id="KW-0175">Coiled coil</keyword>
<dbReference type="RefSeq" id="WP_235292020.1">
    <property type="nucleotide sequence ID" value="NZ_BSOH01000027.1"/>
</dbReference>
<keyword evidence="2" id="KW-0812">Transmembrane</keyword>
<dbReference type="AlphaFoldDB" id="A0AA37SS66"/>
<evidence type="ECO:0000259" key="3">
    <source>
        <dbReference type="Pfam" id="PF13568"/>
    </source>
</evidence>
<dbReference type="EMBL" id="BSOH01000027">
    <property type="protein sequence ID" value="GLR19277.1"/>
    <property type="molecule type" value="Genomic_DNA"/>
</dbReference>
<keyword evidence="5" id="KW-1185">Reference proteome</keyword>
<sequence>MKDNNNIEDFFKHSLEGFNDVPSDQVWKNIDGELGNSSNIWKRNLLGFLSVSLGIALLCLACYSYNLKQELNTKIDQLNSSQHTINTYHSENLSLNKEVKLLNQEINEIKVSDENANIKKIVPASTEQYTSSQNTRSHNKTIYDINQSRNFNENINLHAINDSVDSNFTDASILTDEANSRQNYAESLDRENSKLAISELRKTRTQITIPEKSASQLTKDKKLKFLNPNLTFNGIESANYSTGNIKYGLTGSILGTGTEVTSGLNPGFSAGLEMEMKLYKQLWFTTDLRFNRNNYVMEFMGVNPQQESDFPTPRTLSATFNNVDVQNSYFDFPVGLSYNIALGKNNVFFVNPGFSWQFYLPQKFIYNTVENDRVLYSEERYFVYFGSAFLNIGVERKISKNNIFQLGLWAEKGLEDYGIENRNIMNYGLKVSLLFTN</sequence>
<reference evidence="4" key="1">
    <citation type="journal article" date="2014" name="Int. J. Syst. Evol. Microbiol.">
        <title>Complete genome sequence of Corynebacterium casei LMG S-19264T (=DSM 44701T), isolated from a smear-ripened cheese.</title>
        <authorList>
            <consortium name="US DOE Joint Genome Institute (JGI-PGF)"/>
            <person name="Walter F."/>
            <person name="Albersmeier A."/>
            <person name="Kalinowski J."/>
            <person name="Ruckert C."/>
        </authorList>
    </citation>
    <scope>NUCLEOTIDE SEQUENCE</scope>
    <source>
        <strain evidence="4">NBRC 108769</strain>
    </source>
</reference>
<comment type="caution">
    <text evidence="4">The sequence shown here is derived from an EMBL/GenBank/DDBJ whole genome shotgun (WGS) entry which is preliminary data.</text>
</comment>
<accession>A0AA37SS66</accession>
<feature type="domain" description="Outer membrane protein beta-barrel" evidence="3">
    <location>
        <begin position="245"/>
        <end position="393"/>
    </location>
</feature>